<evidence type="ECO:0008006" key="3">
    <source>
        <dbReference type="Google" id="ProtNLM"/>
    </source>
</evidence>
<proteinExistence type="predicted"/>
<dbReference type="EMBL" id="CAUYUJ010019675">
    <property type="protein sequence ID" value="CAK0892873.1"/>
    <property type="molecule type" value="Genomic_DNA"/>
</dbReference>
<accession>A0ABN9X462</accession>
<dbReference type="Proteomes" id="UP001189429">
    <property type="component" value="Unassembled WGS sequence"/>
</dbReference>
<name>A0ABN9X462_9DINO</name>
<evidence type="ECO:0000313" key="1">
    <source>
        <dbReference type="EMBL" id="CAK0892873.1"/>
    </source>
</evidence>
<reference evidence="1" key="1">
    <citation type="submission" date="2023-10" db="EMBL/GenBank/DDBJ databases">
        <authorList>
            <person name="Chen Y."/>
            <person name="Shah S."/>
            <person name="Dougan E. K."/>
            <person name="Thang M."/>
            <person name="Chan C."/>
        </authorList>
    </citation>
    <scope>NUCLEOTIDE SEQUENCE [LARGE SCALE GENOMIC DNA]</scope>
</reference>
<evidence type="ECO:0000313" key="2">
    <source>
        <dbReference type="Proteomes" id="UP001189429"/>
    </source>
</evidence>
<protein>
    <recommendedName>
        <fullName evidence="3">Anaphase-promoting complex subunit 1</fullName>
    </recommendedName>
</protein>
<comment type="caution">
    <text evidence="1">The sequence shown here is derived from an EMBL/GenBank/DDBJ whole genome shotgun (WGS) entry which is preliminary data.</text>
</comment>
<organism evidence="1 2">
    <name type="scientific">Prorocentrum cordatum</name>
    <dbReference type="NCBI Taxonomy" id="2364126"/>
    <lineage>
        <taxon>Eukaryota</taxon>
        <taxon>Sar</taxon>
        <taxon>Alveolata</taxon>
        <taxon>Dinophyceae</taxon>
        <taxon>Prorocentrales</taxon>
        <taxon>Prorocentraceae</taxon>
        <taxon>Prorocentrum</taxon>
    </lineage>
</organism>
<keyword evidence="2" id="KW-1185">Reference proteome</keyword>
<sequence>MGRPSVSLTCYQPRPRWLGQPDPQCAIRVPLQYAVLASQGSWDMLVLPHAPRTIRYGSSGSNVNWRLLGIRPSDLPQPALRYGDPFNVADLQVDFDSRRDITVCFQQLLGQLDVQAHEGRRRYREVERCLLTVRRLHRELDDVALVKTIKEIHGRAASGEERPFRNSACKVSFLLKAMMMAVMLKKSGDFADILLRSCQIVAPPALMNAVSKLLHEARAALPHKSTISRWRFILDGAYMLNRRAQTDRGGGQLRYLMSDSSLQHGRDFSRNVVLEIAQDNIVGAFDVANDLINLRLPPATSGDDDSVELELQYFEALQRSLEIHHLPIMCLGSGRTTLLDKFTAVMCCVLHESGSCAVSFVQYVSNVRVIATDFGVEFGLPTVAPIAVQDLFPWYRGLPAENVVNPAEATGDIVDLRLANVRDQSLEKDVSLQDGP</sequence>
<gene>
    <name evidence="1" type="ORF">PCOR1329_LOCUS72405</name>
</gene>